<reference evidence="2 3" key="1">
    <citation type="submission" date="2019-01" db="EMBL/GenBank/DDBJ databases">
        <title>Insights into ecological role of a new deltaproteobacterial order Candidatus Sinidesulfobacterales (Sva0485) by metagenomics and metatranscriptomics.</title>
        <authorList>
            <person name="Tan S."/>
            <person name="Liu J."/>
            <person name="Fang Y."/>
            <person name="Hedlund B.P."/>
            <person name="Lian Z.H."/>
            <person name="Huang L.Y."/>
            <person name="Li J.T."/>
            <person name="Huang L.N."/>
            <person name="Li W.J."/>
            <person name="Jiang H.C."/>
            <person name="Dong H.L."/>
            <person name="Shu W.S."/>
        </authorList>
    </citation>
    <scope>NUCLEOTIDE SEQUENCE [LARGE SCALE GENOMIC DNA]</scope>
    <source>
        <strain evidence="2">AP3</strain>
    </source>
</reference>
<accession>A0A519BA53</accession>
<name>A0A519BA53_9DELT</name>
<comment type="caution">
    <text evidence="2">The sequence shown here is derived from an EMBL/GenBank/DDBJ whole genome shotgun (WGS) entry which is preliminary data.</text>
</comment>
<dbReference type="EMBL" id="SGBD01000004">
    <property type="protein sequence ID" value="RZD14171.1"/>
    <property type="molecule type" value="Genomic_DNA"/>
</dbReference>
<dbReference type="SUPFAM" id="SSF53649">
    <property type="entry name" value="Alkaline phosphatase-like"/>
    <property type="match status" value="1"/>
</dbReference>
<evidence type="ECO:0000313" key="2">
    <source>
        <dbReference type="EMBL" id="RZD14171.1"/>
    </source>
</evidence>
<dbReference type="Pfam" id="PF04185">
    <property type="entry name" value="Phosphoesterase"/>
    <property type="match status" value="1"/>
</dbReference>
<dbReference type="AlphaFoldDB" id="A0A519BA53"/>
<gene>
    <name evidence="2" type="ORF">EVJ47_08035</name>
</gene>
<sequence>MPIYDSLKALKHWSNPWIAYPQNLYIFNDMLKHNVSFEDFGEFVSRNRIGDISAAMKKHIDLKSYGWDRFILDTARAKVFLNFAKKRIKEGKFPQFVYIWLPDDHTAGQKPCYYTPDYYVANNDYATGEIINYLSRSPVWKNTLVFITEDDAQSGADHINAHRTFALMIGPYVKKGAIIARRYSQINILRTIETIFKLPPMSQWDANAAVIRNGFTDKPDMTPYNIMPMRVKPALNPGICRNRVDKIRRKIGKKGEWEIPLKTGSKTSNGVKNVVRRTGVKDGLQPKSSSNADANINGNAGIPIPKNEQYIPVSLFKVPGPEQFKQEWVASKGLKSYKKVMRYIKDMAKKRHSPVGGILAGVNPD</sequence>
<organism evidence="2 3">
    <name type="scientific">Candidatus Acidulodesulfobacterium ferriphilum</name>
    <dbReference type="NCBI Taxonomy" id="2597223"/>
    <lineage>
        <taxon>Bacteria</taxon>
        <taxon>Deltaproteobacteria</taxon>
        <taxon>Candidatus Acidulodesulfobacterales</taxon>
        <taxon>Candidatus Acidulodesulfobacterium</taxon>
    </lineage>
</organism>
<evidence type="ECO:0000313" key="3">
    <source>
        <dbReference type="Proteomes" id="UP000320813"/>
    </source>
</evidence>
<proteinExistence type="predicted"/>
<protein>
    <recommendedName>
        <fullName evidence="4">Phosphoesterase</fullName>
    </recommendedName>
</protein>
<keyword evidence="1" id="KW-0378">Hydrolase</keyword>
<dbReference type="Gene3D" id="3.40.720.10">
    <property type="entry name" value="Alkaline Phosphatase, subunit A"/>
    <property type="match status" value="1"/>
</dbReference>
<dbReference type="PANTHER" id="PTHR31956">
    <property type="entry name" value="NON-SPECIFIC PHOSPHOLIPASE C4-RELATED"/>
    <property type="match status" value="1"/>
</dbReference>
<dbReference type="InterPro" id="IPR007312">
    <property type="entry name" value="Phosphoesterase"/>
</dbReference>
<evidence type="ECO:0008006" key="4">
    <source>
        <dbReference type="Google" id="ProtNLM"/>
    </source>
</evidence>
<dbReference type="GO" id="GO:0009395">
    <property type="term" value="P:phospholipid catabolic process"/>
    <property type="evidence" value="ECO:0007669"/>
    <property type="project" value="TreeGrafter"/>
</dbReference>
<evidence type="ECO:0000256" key="1">
    <source>
        <dbReference type="ARBA" id="ARBA00022801"/>
    </source>
</evidence>
<dbReference type="InterPro" id="IPR017850">
    <property type="entry name" value="Alkaline_phosphatase_core_sf"/>
</dbReference>
<dbReference type="PANTHER" id="PTHR31956:SF1">
    <property type="entry name" value="NON-SPECIFIC PHOSPHOLIPASE C1"/>
    <property type="match status" value="1"/>
</dbReference>
<dbReference type="GO" id="GO:0042578">
    <property type="term" value="F:phosphoric ester hydrolase activity"/>
    <property type="evidence" value="ECO:0007669"/>
    <property type="project" value="UniProtKB-ARBA"/>
</dbReference>
<dbReference type="Proteomes" id="UP000320813">
    <property type="component" value="Unassembled WGS sequence"/>
</dbReference>